<sequence length="96" mass="11177">MKREQWEETNDSSDEFYSNEVLAGGLWTRIEMEQIRAGDWFRYDVPRDHEFFGLMFQAADDAFSDRTGVHVKAAKVEPDRSRIRTGKASDRSCVQV</sequence>
<accession>A0A318IR55</accession>
<evidence type="ECO:0000313" key="1">
    <source>
        <dbReference type="EMBL" id="PXX37654.1"/>
    </source>
</evidence>
<dbReference type="EMBL" id="QJJY01000004">
    <property type="protein sequence ID" value="PXX37654.1"/>
    <property type="molecule type" value="Genomic_DNA"/>
</dbReference>
<name>A0A318IR55_BURPY</name>
<comment type="caution">
    <text evidence="1">The sequence shown here is derived from an EMBL/GenBank/DDBJ whole genome shotgun (WGS) entry which is preliminary data.</text>
</comment>
<organism evidence="1 2">
    <name type="scientific">Burkholderia pyrrocinia</name>
    <name type="common">Pseudomonas pyrrocinia</name>
    <dbReference type="NCBI Taxonomy" id="60550"/>
    <lineage>
        <taxon>Bacteria</taxon>
        <taxon>Pseudomonadati</taxon>
        <taxon>Pseudomonadota</taxon>
        <taxon>Betaproteobacteria</taxon>
        <taxon>Burkholderiales</taxon>
        <taxon>Burkholderiaceae</taxon>
        <taxon>Burkholderia</taxon>
        <taxon>Burkholderia cepacia complex</taxon>
    </lineage>
</organism>
<protein>
    <submittedName>
        <fullName evidence="1">Uncharacterized protein</fullName>
    </submittedName>
</protein>
<reference evidence="1 2" key="1">
    <citation type="submission" date="2018-05" db="EMBL/GenBank/DDBJ databases">
        <title>Comparative genomics of bacterial root endophytes of switchgrass collected from native prairies over two seasons.</title>
        <authorList>
            <person name="Tang Y."/>
        </authorList>
    </citation>
    <scope>NUCLEOTIDE SEQUENCE [LARGE SCALE GENOMIC DNA]</scope>
    <source>
        <strain evidence="1 2">NFIX32</strain>
    </source>
</reference>
<dbReference type="AlphaFoldDB" id="A0A318IR55"/>
<proteinExistence type="predicted"/>
<evidence type="ECO:0000313" key="2">
    <source>
        <dbReference type="Proteomes" id="UP000247755"/>
    </source>
</evidence>
<gene>
    <name evidence="1" type="ORF">NA66_1004302</name>
</gene>
<dbReference type="Proteomes" id="UP000247755">
    <property type="component" value="Unassembled WGS sequence"/>
</dbReference>
<dbReference type="RefSeq" id="WP_072437033.1">
    <property type="nucleotide sequence ID" value="NZ_QJJY01000004.1"/>
</dbReference>